<keyword evidence="1" id="KW-1133">Transmembrane helix</keyword>
<dbReference type="RefSeq" id="WP_285931650.1">
    <property type="nucleotide sequence ID" value="NZ_JASTZU010000031.1"/>
</dbReference>
<accession>A0ABT7L3X5</accession>
<keyword evidence="1" id="KW-0812">Transmembrane</keyword>
<keyword evidence="3" id="KW-1185">Reference proteome</keyword>
<evidence type="ECO:0000256" key="1">
    <source>
        <dbReference type="SAM" id="Phobius"/>
    </source>
</evidence>
<gene>
    <name evidence="2" type="ORF">QQS35_08940</name>
</gene>
<sequence length="56" mass="6466">MKKMFKSVATIIAFLMIGRHAAEFVNTYYWWFAALFLVSLTGQLFTNIIENKSSQS</sequence>
<proteinExistence type="predicted"/>
<organism evidence="2 3">
    <name type="scientific">Aquibacillus rhizosphaerae</name>
    <dbReference type="NCBI Taxonomy" id="3051431"/>
    <lineage>
        <taxon>Bacteria</taxon>
        <taxon>Bacillati</taxon>
        <taxon>Bacillota</taxon>
        <taxon>Bacilli</taxon>
        <taxon>Bacillales</taxon>
        <taxon>Bacillaceae</taxon>
        <taxon>Aquibacillus</taxon>
    </lineage>
</organism>
<comment type="caution">
    <text evidence="2">The sequence shown here is derived from an EMBL/GenBank/DDBJ whole genome shotgun (WGS) entry which is preliminary data.</text>
</comment>
<feature type="transmembrane region" description="Helical" evidence="1">
    <location>
        <begin position="31"/>
        <end position="49"/>
    </location>
</feature>
<keyword evidence="1" id="KW-0472">Membrane</keyword>
<dbReference type="Proteomes" id="UP001235343">
    <property type="component" value="Unassembled WGS sequence"/>
</dbReference>
<protein>
    <submittedName>
        <fullName evidence="2">Uncharacterized protein</fullName>
    </submittedName>
</protein>
<name>A0ABT7L3X5_9BACI</name>
<evidence type="ECO:0000313" key="2">
    <source>
        <dbReference type="EMBL" id="MDL4840570.1"/>
    </source>
</evidence>
<dbReference type="EMBL" id="JASTZU010000031">
    <property type="protein sequence ID" value="MDL4840570.1"/>
    <property type="molecule type" value="Genomic_DNA"/>
</dbReference>
<evidence type="ECO:0000313" key="3">
    <source>
        <dbReference type="Proteomes" id="UP001235343"/>
    </source>
</evidence>
<reference evidence="2 3" key="1">
    <citation type="submission" date="2023-06" db="EMBL/GenBank/DDBJ databases">
        <title>Aquibacillus rhizosphaerae LR5S19.</title>
        <authorList>
            <person name="Sun J.-Q."/>
        </authorList>
    </citation>
    <scope>NUCLEOTIDE SEQUENCE [LARGE SCALE GENOMIC DNA]</scope>
    <source>
        <strain evidence="2 3">LR5S19</strain>
    </source>
</reference>